<reference evidence="1" key="2">
    <citation type="submission" date="2021-01" db="UniProtKB">
        <authorList>
            <consortium name="EnsemblPlants"/>
        </authorList>
    </citation>
    <scope>IDENTIFICATION</scope>
</reference>
<dbReference type="Gramene" id="QL05p035909:mrna">
    <property type="protein sequence ID" value="QL05p035909:mrna"/>
    <property type="gene ID" value="QL05p035909"/>
</dbReference>
<proteinExistence type="predicted"/>
<evidence type="ECO:0000313" key="1">
    <source>
        <dbReference type="EnsemblPlants" id="QL05p035909:mrna"/>
    </source>
</evidence>
<dbReference type="Proteomes" id="UP000594261">
    <property type="component" value="Chromosome 5"/>
</dbReference>
<keyword evidence="2" id="KW-1185">Reference proteome</keyword>
<protein>
    <submittedName>
        <fullName evidence="1">Uncharacterized protein</fullName>
    </submittedName>
</protein>
<evidence type="ECO:0000313" key="2">
    <source>
        <dbReference type="Proteomes" id="UP000594261"/>
    </source>
</evidence>
<accession>A0A7N2LQJ5</accession>
<dbReference type="AlphaFoldDB" id="A0A7N2LQJ5"/>
<name>A0A7N2LQJ5_QUELO</name>
<organism evidence="1 2">
    <name type="scientific">Quercus lobata</name>
    <name type="common">Valley oak</name>
    <dbReference type="NCBI Taxonomy" id="97700"/>
    <lineage>
        <taxon>Eukaryota</taxon>
        <taxon>Viridiplantae</taxon>
        <taxon>Streptophyta</taxon>
        <taxon>Embryophyta</taxon>
        <taxon>Tracheophyta</taxon>
        <taxon>Spermatophyta</taxon>
        <taxon>Magnoliopsida</taxon>
        <taxon>eudicotyledons</taxon>
        <taxon>Gunneridae</taxon>
        <taxon>Pentapetalae</taxon>
        <taxon>rosids</taxon>
        <taxon>fabids</taxon>
        <taxon>Fagales</taxon>
        <taxon>Fagaceae</taxon>
        <taxon>Quercus</taxon>
    </lineage>
</organism>
<dbReference type="EMBL" id="LRBV02000005">
    <property type="status" value="NOT_ANNOTATED_CDS"/>
    <property type="molecule type" value="Genomic_DNA"/>
</dbReference>
<dbReference type="EnsemblPlants" id="QL05p035909:mrna">
    <property type="protein sequence ID" value="QL05p035909:mrna"/>
    <property type="gene ID" value="QL05p035909"/>
</dbReference>
<reference evidence="1 2" key="1">
    <citation type="journal article" date="2016" name="G3 (Bethesda)">
        <title>First Draft Assembly and Annotation of the Genome of a California Endemic Oak Quercus lobata Nee (Fagaceae).</title>
        <authorList>
            <person name="Sork V.L."/>
            <person name="Fitz-Gibbon S.T."/>
            <person name="Puiu D."/>
            <person name="Crepeau M."/>
            <person name="Gugger P.F."/>
            <person name="Sherman R."/>
            <person name="Stevens K."/>
            <person name="Langley C.H."/>
            <person name="Pellegrini M."/>
            <person name="Salzberg S.L."/>
        </authorList>
    </citation>
    <scope>NUCLEOTIDE SEQUENCE [LARGE SCALE GENOMIC DNA]</scope>
    <source>
        <strain evidence="1 2">cv. SW786</strain>
    </source>
</reference>
<sequence>MDDFLMNLICPNSPSVWDGNRLSKCFNNIYPSYSYYIVIVSTDLKLLFLNDLYGFRFRGECHNSCYDFYNWNYSQESPKKPEDKHARKVVLAFPSCLWSMLVSFGRGFNFN</sequence>
<dbReference type="InParanoid" id="A0A7N2LQJ5"/>